<evidence type="ECO:0000313" key="3">
    <source>
        <dbReference type="Proteomes" id="UP000683360"/>
    </source>
</evidence>
<dbReference type="InterPro" id="IPR050525">
    <property type="entry name" value="ECM_Assembly_Org"/>
</dbReference>
<dbReference type="Gene3D" id="3.40.50.410">
    <property type="entry name" value="von Willebrand factor, type A domain"/>
    <property type="match status" value="1"/>
</dbReference>
<dbReference type="SUPFAM" id="SSF53300">
    <property type="entry name" value="vWA-like"/>
    <property type="match status" value="1"/>
</dbReference>
<dbReference type="PANTHER" id="PTHR24020">
    <property type="entry name" value="COLLAGEN ALPHA"/>
    <property type="match status" value="1"/>
</dbReference>
<protein>
    <submittedName>
        <fullName evidence="2">COL6A</fullName>
    </submittedName>
</protein>
<feature type="domain" description="VWFA" evidence="1">
    <location>
        <begin position="27"/>
        <end position="104"/>
    </location>
</feature>
<dbReference type="OrthoDB" id="10256829at2759"/>
<dbReference type="InterPro" id="IPR036465">
    <property type="entry name" value="vWFA_dom_sf"/>
</dbReference>
<evidence type="ECO:0000313" key="2">
    <source>
        <dbReference type="EMBL" id="CAG2250453.1"/>
    </source>
</evidence>
<accession>A0A8S3V6K4</accession>
<dbReference type="AlphaFoldDB" id="A0A8S3V6K4"/>
<keyword evidence="3" id="KW-1185">Reference proteome</keyword>
<name>A0A8S3V6K4_MYTED</name>
<proteinExistence type="predicted"/>
<dbReference type="Pfam" id="PF00092">
    <property type="entry name" value="VWA"/>
    <property type="match status" value="1"/>
</dbReference>
<dbReference type="EMBL" id="CAJPWZ010003051">
    <property type="protein sequence ID" value="CAG2250453.1"/>
    <property type="molecule type" value="Genomic_DNA"/>
</dbReference>
<dbReference type="InterPro" id="IPR002035">
    <property type="entry name" value="VWF_A"/>
</dbReference>
<dbReference type="Proteomes" id="UP000683360">
    <property type="component" value="Unassembled WGS sequence"/>
</dbReference>
<gene>
    <name evidence="2" type="ORF">MEDL_62194</name>
</gene>
<reference evidence="2" key="1">
    <citation type="submission" date="2021-03" db="EMBL/GenBank/DDBJ databases">
        <authorList>
            <person name="Bekaert M."/>
        </authorList>
    </citation>
    <scope>NUCLEOTIDE SEQUENCE</scope>
</reference>
<sequence>MGRILLMEYVLFYTYEVGEPICNAVADIVFVYDTCSRPIDSAISTNFNKTKEFIINIVNAFNPVGPNGAQFAAHCYSGNVTRLLNFGLTDYGNKSETIVAINRFTPDTNPTDFMSFYKLRETTQCFVIVITDGRPKVDNNITAATEADRLNATETTNVPQVFNETGLLC</sequence>
<evidence type="ECO:0000259" key="1">
    <source>
        <dbReference type="PROSITE" id="PS50234"/>
    </source>
</evidence>
<dbReference type="PROSITE" id="PS50234">
    <property type="entry name" value="VWFA"/>
    <property type="match status" value="1"/>
</dbReference>
<comment type="caution">
    <text evidence="2">The sequence shown here is derived from an EMBL/GenBank/DDBJ whole genome shotgun (WGS) entry which is preliminary data.</text>
</comment>
<organism evidence="2 3">
    <name type="scientific">Mytilus edulis</name>
    <name type="common">Blue mussel</name>
    <dbReference type="NCBI Taxonomy" id="6550"/>
    <lineage>
        <taxon>Eukaryota</taxon>
        <taxon>Metazoa</taxon>
        <taxon>Spiralia</taxon>
        <taxon>Lophotrochozoa</taxon>
        <taxon>Mollusca</taxon>
        <taxon>Bivalvia</taxon>
        <taxon>Autobranchia</taxon>
        <taxon>Pteriomorphia</taxon>
        <taxon>Mytilida</taxon>
        <taxon>Mytiloidea</taxon>
        <taxon>Mytilidae</taxon>
        <taxon>Mytilinae</taxon>
        <taxon>Mytilus</taxon>
    </lineage>
</organism>